<name>A0A3N0EKC5_SINP1</name>
<evidence type="ECO:0000313" key="2">
    <source>
        <dbReference type="Proteomes" id="UP000267469"/>
    </source>
</evidence>
<comment type="caution">
    <text evidence="1">The sequence shown here is derived from an EMBL/GenBank/DDBJ whole genome shotgun (WGS) entry which is preliminary data.</text>
</comment>
<protein>
    <submittedName>
        <fullName evidence="1">DNA-binding response regulator</fullName>
    </submittedName>
</protein>
<evidence type="ECO:0000313" key="1">
    <source>
        <dbReference type="EMBL" id="RNL88244.1"/>
    </source>
</evidence>
<keyword evidence="2" id="KW-1185">Reference proteome</keyword>
<dbReference type="GO" id="GO:0003677">
    <property type="term" value="F:DNA binding"/>
    <property type="evidence" value="ECO:0007669"/>
    <property type="project" value="UniProtKB-KW"/>
</dbReference>
<dbReference type="InterPro" id="IPR011006">
    <property type="entry name" value="CheY-like_superfamily"/>
</dbReference>
<dbReference type="EMBL" id="RJTM01000062">
    <property type="protein sequence ID" value="RNL88244.1"/>
    <property type="molecule type" value="Genomic_DNA"/>
</dbReference>
<organism evidence="1 2">
    <name type="scientific">Sinomicrobium pectinilyticum</name>
    <dbReference type="NCBI Taxonomy" id="1084421"/>
    <lineage>
        <taxon>Bacteria</taxon>
        <taxon>Pseudomonadati</taxon>
        <taxon>Bacteroidota</taxon>
        <taxon>Flavobacteriia</taxon>
        <taxon>Flavobacteriales</taxon>
        <taxon>Flavobacteriaceae</taxon>
        <taxon>Sinomicrobium</taxon>
    </lineage>
</organism>
<sequence length="221" mass="25117">MFSKVIIAEDQDDINQGVYIALCDLGISEIEQTQYCDDTFVKVKRAAMDGRPYELLITDLFFKEDHRYQKYTSGDSLANALKKEYPDMKTIVYSVEDRFQKVRSIMIPGDIDAYVCKGRKGLDELKEAICKVYEGESYLSPQVRAAMSPKADTEINDYDITIIKQLALGLSQPEISRYMEQEGISPYSLSSVEKRINKLKDIFRAKNPAHLVAIAKDMGLV</sequence>
<dbReference type="AlphaFoldDB" id="A0A3N0EKC5"/>
<keyword evidence="1" id="KW-0238">DNA-binding</keyword>
<dbReference type="Proteomes" id="UP000267469">
    <property type="component" value="Unassembled WGS sequence"/>
</dbReference>
<dbReference type="Gene3D" id="3.40.50.2300">
    <property type="match status" value="1"/>
</dbReference>
<accession>A0A3N0EKC5</accession>
<proteinExistence type="predicted"/>
<dbReference type="OrthoDB" id="659223at2"/>
<dbReference type="RefSeq" id="WP_123215664.1">
    <property type="nucleotide sequence ID" value="NZ_RJTM01000062.1"/>
</dbReference>
<gene>
    <name evidence="1" type="ORF">ED312_08935</name>
</gene>
<dbReference type="SUPFAM" id="SSF52172">
    <property type="entry name" value="CheY-like"/>
    <property type="match status" value="1"/>
</dbReference>
<reference evidence="1 2" key="1">
    <citation type="submission" date="2018-10" db="EMBL/GenBank/DDBJ databases">
        <title>Sinomicrobium pectinilyticum sp. nov., a pectinase-producing bacterium isolated from alkaline and saline soil, and emended description of the genus Sinomicrobium.</title>
        <authorList>
            <person name="Cheng B."/>
            <person name="Li C."/>
            <person name="Lai Q."/>
            <person name="Du M."/>
            <person name="Shao Z."/>
            <person name="Xu P."/>
            <person name="Yang C."/>
        </authorList>
    </citation>
    <scope>NUCLEOTIDE SEQUENCE [LARGE SCALE GENOMIC DNA]</scope>
    <source>
        <strain evidence="1 2">5DNS001</strain>
    </source>
</reference>